<feature type="domain" description="C2H2-type" evidence="8">
    <location>
        <begin position="292"/>
        <end position="319"/>
    </location>
</feature>
<sequence length="384" mass="43873">MEISIKWSMCRTCKSEETTNLQSLFNSDAPKYLNEYAGLNVVLDDGLPDKICAACIHMLEEVHKFVTTCKQADEQLKSLVRQAMSSSVFKIPKSTEAVVEKRRRARKQMILERQEEDHKIDYSGDSILADESSLDDGIETLVELSQDSPTVQDSPAFHTHMNESSEENAGYLTSTDSIEYKINDQVNGDVALCINVGSYEDYLAENDNAQDNSTIKPQPSTEYEIDLAVACVPERHRCIVCSNTYNSSSKLADHMRTHLNERSYECEVCFKRFSASCNLNTHIRTHTGEKPYKCEHCLRCFADRSTHRKHERMHTNERPYACHICQKTFALSSTRKAHILTHSKEKAHACLKCNKKFRLPHQLKAHLNTHAHMMMVFEDRDPSS</sequence>
<dbReference type="PROSITE" id="PS51915">
    <property type="entry name" value="ZAD"/>
    <property type="match status" value="1"/>
</dbReference>
<feature type="domain" description="C2H2-type" evidence="8">
    <location>
        <begin position="320"/>
        <end position="347"/>
    </location>
</feature>
<reference evidence="10" key="1">
    <citation type="submission" date="2024-06" db="UniProtKB">
        <authorList>
            <consortium name="RefSeq"/>
        </authorList>
    </citation>
    <scope>NUCLEOTIDE SEQUENCE [LARGE SCALE GENOMIC DNA]</scope>
    <source>
        <strain evidence="10">MV2-25</strain>
    </source>
</reference>
<dbReference type="GO" id="GO:0000785">
    <property type="term" value="C:chromatin"/>
    <property type="evidence" value="ECO:0007669"/>
    <property type="project" value="TreeGrafter"/>
</dbReference>
<dbReference type="GO" id="GO:0008270">
    <property type="term" value="F:zinc ion binding"/>
    <property type="evidence" value="ECO:0007669"/>
    <property type="project" value="UniProtKB-UniRule"/>
</dbReference>
<keyword evidence="2" id="KW-0677">Repeat</keyword>
<dbReference type="SUPFAM" id="SSF57667">
    <property type="entry name" value="beta-beta-alpha zinc fingers"/>
    <property type="match status" value="3"/>
</dbReference>
<keyword evidence="3 6" id="KW-0863">Zinc-finger</keyword>
<dbReference type="GO" id="GO:0005667">
    <property type="term" value="C:transcription regulator complex"/>
    <property type="evidence" value="ECO:0007669"/>
    <property type="project" value="TreeGrafter"/>
</dbReference>
<feature type="domain" description="ZAD" evidence="9">
    <location>
        <begin position="8"/>
        <end position="79"/>
    </location>
</feature>
<dbReference type="InParanoid" id="A0A6I8UQG4"/>
<dbReference type="Gene3D" id="3.40.1800.20">
    <property type="match status" value="1"/>
</dbReference>
<name>A0A6I8UQG4_DROPS</name>
<evidence type="ECO:0000259" key="9">
    <source>
        <dbReference type="PROSITE" id="PS51915"/>
    </source>
</evidence>
<dbReference type="PROSITE" id="PS00028">
    <property type="entry name" value="ZINC_FINGER_C2H2_1"/>
    <property type="match status" value="4"/>
</dbReference>
<dbReference type="Pfam" id="PF00096">
    <property type="entry name" value="zf-C2H2"/>
    <property type="match status" value="3"/>
</dbReference>
<reference evidence="11" key="2">
    <citation type="submission" date="2025-08" db="UniProtKB">
        <authorList>
            <consortium name="RefSeq"/>
        </authorList>
    </citation>
    <scope>IDENTIFICATION</scope>
    <source>
        <strain evidence="11">MV-25-SWS-2005</strain>
        <tissue evidence="11">Whole body</tissue>
    </source>
</reference>
<feature type="domain" description="C2H2-type" evidence="8">
    <location>
        <begin position="348"/>
        <end position="371"/>
    </location>
</feature>
<keyword evidence="5" id="KW-0539">Nucleus</keyword>
<accession>A0A6I8UQG4</accession>
<dbReference type="KEGG" id="dpo:4802371"/>
<evidence type="ECO:0000256" key="4">
    <source>
        <dbReference type="ARBA" id="ARBA00022833"/>
    </source>
</evidence>
<dbReference type="RefSeq" id="XP_001359300.3">
    <property type="nucleotide sequence ID" value="XM_001359263.4"/>
</dbReference>
<dbReference type="InterPro" id="IPR036236">
    <property type="entry name" value="Znf_C2H2_sf"/>
</dbReference>
<keyword evidence="4 7" id="KW-0862">Zinc</keyword>
<dbReference type="GO" id="GO:0000981">
    <property type="term" value="F:DNA-binding transcription factor activity, RNA polymerase II-specific"/>
    <property type="evidence" value="ECO:0007669"/>
    <property type="project" value="TreeGrafter"/>
</dbReference>
<keyword evidence="10" id="KW-1185">Reference proteome</keyword>
<dbReference type="SMART" id="SM00355">
    <property type="entry name" value="ZnF_C2H2"/>
    <property type="match status" value="5"/>
</dbReference>
<evidence type="ECO:0000313" key="10">
    <source>
        <dbReference type="Proteomes" id="UP000001819"/>
    </source>
</evidence>
<dbReference type="PANTHER" id="PTHR14003:SF23">
    <property type="entry name" value="ZINC FINGER PROTEIN 143"/>
    <property type="match status" value="1"/>
</dbReference>
<gene>
    <name evidence="11" type="primary">Zaf1</name>
</gene>
<feature type="domain" description="C2H2-type" evidence="8">
    <location>
        <begin position="236"/>
        <end position="263"/>
    </location>
</feature>
<dbReference type="FunFam" id="3.30.160.60:FF:000110">
    <property type="entry name" value="Zinc finger protein-like"/>
    <property type="match status" value="1"/>
</dbReference>
<feature type="binding site" evidence="7">
    <location>
        <position position="55"/>
    </location>
    <ligand>
        <name>Zn(2+)</name>
        <dbReference type="ChEBI" id="CHEBI:29105"/>
    </ligand>
</feature>
<evidence type="ECO:0000313" key="11">
    <source>
        <dbReference type="RefSeq" id="XP_001359300.3"/>
    </source>
</evidence>
<dbReference type="FunCoup" id="A0A6I8UQG4">
    <property type="interactions" value="116"/>
</dbReference>
<evidence type="ECO:0000256" key="5">
    <source>
        <dbReference type="ARBA" id="ARBA00023242"/>
    </source>
</evidence>
<feature type="binding site" evidence="7">
    <location>
        <position position="10"/>
    </location>
    <ligand>
        <name>Zn(2+)</name>
        <dbReference type="ChEBI" id="CHEBI:29105"/>
    </ligand>
</feature>
<feature type="binding site" evidence="7">
    <location>
        <position position="52"/>
    </location>
    <ligand>
        <name>Zn(2+)</name>
        <dbReference type="ChEBI" id="CHEBI:29105"/>
    </ligand>
</feature>
<dbReference type="GO" id="GO:0000978">
    <property type="term" value="F:RNA polymerase II cis-regulatory region sequence-specific DNA binding"/>
    <property type="evidence" value="ECO:0007669"/>
    <property type="project" value="TreeGrafter"/>
</dbReference>
<dbReference type="Gene3D" id="3.30.160.60">
    <property type="entry name" value="Classic Zinc Finger"/>
    <property type="match status" value="5"/>
</dbReference>
<proteinExistence type="predicted"/>
<dbReference type="AlphaFoldDB" id="A0A6I8UQG4"/>
<feature type="binding site" evidence="7">
    <location>
        <position position="13"/>
    </location>
    <ligand>
        <name>Zn(2+)</name>
        <dbReference type="ChEBI" id="CHEBI:29105"/>
    </ligand>
</feature>
<evidence type="ECO:0000256" key="6">
    <source>
        <dbReference type="PROSITE-ProRule" id="PRU00042"/>
    </source>
</evidence>
<dbReference type="InterPro" id="IPR012934">
    <property type="entry name" value="Znf_AD"/>
</dbReference>
<dbReference type="GO" id="GO:0031519">
    <property type="term" value="C:PcG protein complex"/>
    <property type="evidence" value="ECO:0007669"/>
    <property type="project" value="TreeGrafter"/>
</dbReference>
<organism evidence="10 11">
    <name type="scientific">Drosophila pseudoobscura pseudoobscura</name>
    <name type="common">Fruit fly</name>
    <dbReference type="NCBI Taxonomy" id="46245"/>
    <lineage>
        <taxon>Eukaryota</taxon>
        <taxon>Metazoa</taxon>
        <taxon>Ecdysozoa</taxon>
        <taxon>Arthropoda</taxon>
        <taxon>Hexapoda</taxon>
        <taxon>Insecta</taxon>
        <taxon>Pterygota</taxon>
        <taxon>Neoptera</taxon>
        <taxon>Endopterygota</taxon>
        <taxon>Diptera</taxon>
        <taxon>Brachycera</taxon>
        <taxon>Muscomorpha</taxon>
        <taxon>Ephydroidea</taxon>
        <taxon>Drosophilidae</taxon>
        <taxon>Drosophila</taxon>
        <taxon>Sophophora</taxon>
    </lineage>
</organism>
<evidence type="ECO:0000256" key="2">
    <source>
        <dbReference type="ARBA" id="ARBA00022737"/>
    </source>
</evidence>
<dbReference type="SUPFAM" id="SSF57716">
    <property type="entry name" value="Glucocorticoid receptor-like (DNA-binding domain)"/>
    <property type="match status" value="1"/>
</dbReference>
<dbReference type="FunFam" id="3.30.160.60:FF:002343">
    <property type="entry name" value="Zinc finger protein 33A"/>
    <property type="match status" value="1"/>
</dbReference>
<protein>
    <submittedName>
        <fullName evidence="11">Zinc finger and SCAN domain-containing protein 31</fullName>
    </submittedName>
</protein>
<dbReference type="FunFam" id="3.30.160.60:FF:000100">
    <property type="entry name" value="Zinc finger 45-like"/>
    <property type="match status" value="1"/>
</dbReference>
<dbReference type="PROSITE" id="PS50157">
    <property type="entry name" value="ZINC_FINGER_C2H2_2"/>
    <property type="match status" value="5"/>
</dbReference>
<dbReference type="SMART" id="SM00868">
    <property type="entry name" value="zf-AD"/>
    <property type="match status" value="1"/>
</dbReference>
<feature type="domain" description="C2H2-type" evidence="8">
    <location>
        <begin position="264"/>
        <end position="291"/>
    </location>
</feature>
<dbReference type="InterPro" id="IPR013087">
    <property type="entry name" value="Znf_C2H2_type"/>
</dbReference>
<dbReference type="Proteomes" id="UP000001819">
    <property type="component" value="Chromosome 2"/>
</dbReference>
<evidence type="ECO:0000259" key="8">
    <source>
        <dbReference type="PROSITE" id="PS50157"/>
    </source>
</evidence>
<keyword evidence="1 7" id="KW-0479">Metal-binding</keyword>
<evidence type="ECO:0000256" key="1">
    <source>
        <dbReference type="ARBA" id="ARBA00022723"/>
    </source>
</evidence>
<dbReference type="PANTHER" id="PTHR14003">
    <property type="entry name" value="TRANSCRIPTIONAL REPRESSOR PROTEIN YY"/>
    <property type="match status" value="1"/>
</dbReference>
<evidence type="ECO:0000256" key="7">
    <source>
        <dbReference type="PROSITE-ProRule" id="PRU01263"/>
    </source>
</evidence>
<evidence type="ECO:0000256" key="3">
    <source>
        <dbReference type="ARBA" id="ARBA00022771"/>
    </source>
</evidence>
<dbReference type="Pfam" id="PF07776">
    <property type="entry name" value="zf-AD"/>
    <property type="match status" value="1"/>
</dbReference>